<gene>
    <name evidence="2" type="ORF">J8273_5020</name>
</gene>
<feature type="transmembrane region" description="Helical" evidence="1">
    <location>
        <begin position="7"/>
        <end position="36"/>
    </location>
</feature>
<dbReference type="GO" id="GO:0016020">
    <property type="term" value="C:membrane"/>
    <property type="evidence" value="ECO:0007669"/>
    <property type="project" value="InterPro"/>
</dbReference>
<dbReference type="OrthoDB" id="10051416at2759"/>
<dbReference type="Proteomes" id="UP000717585">
    <property type="component" value="Unassembled WGS sequence"/>
</dbReference>
<proteinExistence type="predicted"/>
<dbReference type="EMBL" id="JAHDYR010000024">
    <property type="protein sequence ID" value="KAG9393533.1"/>
    <property type="molecule type" value="Genomic_DNA"/>
</dbReference>
<reference evidence="2" key="1">
    <citation type="submission" date="2021-05" db="EMBL/GenBank/DDBJ databases">
        <title>A free-living protist that lacks canonical eukaryotic 1 DNA replication and segregation systems.</title>
        <authorList>
            <person name="Salas-Leiva D.E."/>
            <person name="Tromer E.C."/>
            <person name="Curtis B.A."/>
            <person name="Jerlstrom-Hultqvist J."/>
            <person name="Kolisko M."/>
            <person name="Yi Z."/>
            <person name="Salas-Leiva J.S."/>
            <person name="Gallot-Lavallee L."/>
            <person name="Kops G.J.P.L."/>
            <person name="Archibald J.M."/>
            <person name="Simpson A.G.B."/>
            <person name="Roger A.J."/>
        </authorList>
    </citation>
    <scope>NUCLEOTIDE SEQUENCE</scope>
    <source>
        <strain evidence="2">BICM</strain>
    </source>
</reference>
<keyword evidence="1" id="KW-0812">Transmembrane</keyword>
<dbReference type="InterPro" id="IPR029636">
    <property type="entry name" value="Csf1"/>
</dbReference>
<name>A0A8J6E1I8_9EUKA</name>
<dbReference type="GO" id="GO:0006113">
    <property type="term" value="P:fermentation"/>
    <property type="evidence" value="ECO:0007669"/>
    <property type="project" value="InterPro"/>
</dbReference>
<accession>A0A8J6E1I8</accession>
<comment type="caution">
    <text evidence="2">The sequence shown here is derived from an EMBL/GenBank/DDBJ whole genome shotgun (WGS) entry which is preliminary data.</text>
</comment>
<evidence type="ECO:0000313" key="3">
    <source>
        <dbReference type="Proteomes" id="UP000717585"/>
    </source>
</evidence>
<keyword evidence="3" id="KW-1185">Reference proteome</keyword>
<organism evidence="2 3">
    <name type="scientific">Carpediemonas membranifera</name>
    <dbReference type="NCBI Taxonomy" id="201153"/>
    <lineage>
        <taxon>Eukaryota</taxon>
        <taxon>Metamonada</taxon>
        <taxon>Carpediemonas-like organisms</taxon>
        <taxon>Carpediemonas</taxon>
    </lineage>
</organism>
<keyword evidence="1" id="KW-0472">Membrane</keyword>
<dbReference type="PANTHER" id="PTHR32085:SF3">
    <property type="entry name" value="PROTEIN CSF1"/>
    <property type="match status" value="1"/>
</dbReference>
<sequence>MAIFSIPLFYISSAAAVVGLLAILFLIPALSLFILLKIVNWFLFRRFKMLITFKRLRFSLLRGSIHVQDLKLVTRDFSVHVVSARLHYRWWAQSSSELTPDDVRQNVQVRKPRVEAHLSGVEGYIYNATGKYDLLERVIDEALSGFSMTMGTDIRPQPKPRSDLPLFLRILPVCHVEIKKGTLTVGNPELETYVRLWSPDWILRHALAPPTHPCDLALSVTHLTVQEPELKLFRNTEVATTNEAPVRQEVFDSAQESFRNFFKHMAGIIEPEDTSAPVPVLSQQGVAKIAQRRPRHWIFRIRPVRSLLGRKTGPGTGAVVEEETSDRQWSRHGVLEWAMEGLVTMDNLSAVYTVDLLGIHDPALPDTREDRARPTNRAALTASSLVATFGPWADRQRRQHMAFFFPHDYLPRLTIADLGKGLRARRHLGLDLHVTLASESRLVVPCRGIVDVDPSVFYNNTAQPVSTQRMVLTAVDAVLSGSFETIGVTDEWQTAFSATLPGVRAGTADIPNATIRAEGAVIEVVQRHARRVYEPTEMTVTTDIHGGKLVYLRQFIDEIRALSKDWSDLGAAKSAAPDTALRQFRPRQVVQVYNLYDTDIMFPSEPSNVLDPRDVGHPTATAMTSLIAPHTTVRVSSDKRKFLPATSAFILTAASDGLCMRVHKPSGAVTPVCECGSMSLSISRRGHVAVRPDNVNMLAVDLKLDRLAVLLAGDTIRSVLNCIQNAWLRTSLPCSEEYFETNGDNNRWPELRATRLARDLAARDMRGDDSPLMNKGRLLFSVVADSPSVTLLLHDAPCLTLTTPDIVASIDRSYNSLDVAVDTSPLVITPAHTSLTHLTVSALAFQFTSLGSPGRAVCLPAQVEADDSRRPNQRTEYYSRYAADVGNITGHVALDDAILMSTAASDFVESFSRERMVRRNSSASVNSDDTVIVNSPEMSFAQLGRPSISIEPKRKRLRPMDGSVTVGRTSVALIVEQHQAVAYLVNADIGGGAAVDITAVMSKDASKTVRAAVPDARLTILSPRSGDDFVTVADMELGGTVHLETLLPGHSSAMKAQQAFLAFHDQIWSRLVPLDADDDDTESFMSACSDVDTPCPPCLYRPDGLPRAKLRLHNRNRGFNRTAAVTFVLPPPPVVNEVPSPPNTAKTVPMLQRIPQIDPTACPDEAPPDTVECPPPGPKRTRVAVELEVCSVSATPPAIAIAIDLAGRLPRGPGELPDDDEDDEDPSVRIVHVSAPIAVRVDMRLDDGPSIGESLTAPTSDLILMQGRELTLKATVPALVLTGHQAEPTSAVETHRLVIAHPTLTLQKADRIAAAVNVRTVDISATAAAANAVALAKYVALAVSLSRDGGAVSDPAFLDVSAHVGSISARYADENGVVGCRMGPLAVAARGRELINADVRLDSAVIDSDISTAPQFATQLRKCSTPTKADLYDELGLVQRPSAVMLSPLTAKTPKPTTDGVGRELCLTGQIGRVEVATASRVTAEAAPFDVSVQAGMEAVSVVVTAGTMSAAMKGLADLSVTRPALFVAVTRHPSLLATCGVTVAGVDVDLPEVLCLPGAKKAVAVPATLTTSKTIAVPAIFSRVPATLTADIARVAVNHTRGPVSLAVVVPGISAAVSASKAVRVVTTVRGLELSGVTPTGKVYLPLPGLRVVGLLEASGVPALAVEADHIQLSLPVAVLSELLVLSRSLPRIETDHVPRRRKTRRPSRTMNLPMALSAVTRGCTLTLALPGAIATVAVGDARAVVDPRDKRAAFELPSIALALHNHIGPVPRLVDPVPTMLADQSGFTVECGEEVALTSVSAWLHTSATGSVMASVAGIHADAVVAETAVVVHPVVLRLVDSALPAVLEAIEGTKAVRPRQINKTLRRARRSTASWALEVNSVAARILSGAGDDAVLTIPGCGISGTLGGANGLVTAHRVSLRDVELALVKTNAPDPVASMTAPVVAVEVGASLTAESVAVAVTFAVPERPRCIFSAAAVGAGLRAVQAWVGIERSARAPSGGSVSSVDSPTSPRGLQAELTCMIAGFEFTAVHSDTAGPLFTLMAPDVSVDGRYVSEAATLFSPGEVFVLCDVATTHNDVPSSLFIFLAQVRAELAALAQAAKGKKVARLEAATHAADDASSSIANKRVTAVLTIQPQSVTLVSGEYSTVNLQLGTRLPLQASATQSFPNGVRLVSVALMLPHLFSRVARAGEVAVRTVFDKPLSLDLIGLTLSLAASMPTGVPPFVSVSFDLERLDSVLNVAMLDEVFNLYRTWTAQLSAMRSFADESASATGTGTSTHSATAEEGQGGSSAVFCLLANVHKAELRVNLIDGFGHTKIAADGAIIRVSSPNVRGRPLVLDSDVREASLATEFTGMSSSPTIVTIAGTPEFPGLSAHGMTIRDFRQLGFRLLVNRLAVDGGELQSADVCDLSFTLVTIPNDGTTAFRSDIQIGRANAEATTVSASAIAGAVSSLSRTIRQKIAAGKSDRAKKPRHRRMKTRVKQPPMCEGRMTLSVGILSLGLFENSRANPTSIRLASEQLELSFSQVVRTAPTASVNTQLQMTTARSFLEHVTVSQAKGRASKSHSILIFRVASDAEQTRPSASFITQRELGARELGVYFLSHFPQPIFVTLNGGSYTLLRRIITLLGSDLKAQFRRDEPVAVARMEREYDNKRFVLSPQLEVLGDLTPSTGWVLGKLGLDPDGNQLQAAMHEHVVIYLEKILGVVNVGINVVQGRLR</sequence>
<evidence type="ECO:0000313" key="2">
    <source>
        <dbReference type="EMBL" id="KAG9393533.1"/>
    </source>
</evidence>
<evidence type="ECO:0000256" key="1">
    <source>
        <dbReference type="SAM" id="Phobius"/>
    </source>
</evidence>
<keyword evidence="1" id="KW-1133">Transmembrane helix</keyword>
<protein>
    <submittedName>
        <fullName evidence="2">Uncharacterized protein</fullName>
    </submittedName>
</protein>
<dbReference type="PANTHER" id="PTHR32085">
    <property type="entry name" value="PROTEIN CSF1"/>
    <property type="match status" value="1"/>
</dbReference>